<dbReference type="EMBL" id="ACVI01000129">
    <property type="protein sequence ID" value="EET84801.1"/>
    <property type="molecule type" value="Genomic_DNA"/>
</dbReference>
<feature type="transmembrane region" description="Helical" evidence="1">
    <location>
        <begin position="6"/>
        <end position="23"/>
    </location>
</feature>
<evidence type="ECO:0000256" key="1">
    <source>
        <dbReference type="SAM" id="Phobius"/>
    </source>
</evidence>
<name>C6Q132_9CLOT</name>
<protein>
    <submittedName>
        <fullName evidence="2">Uncharacterized protein</fullName>
    </submittedName>
</protein>
<gene>
    <name evidence="2" type="ORF">CcarbDRAFT_4749</name>
</gene>
<evidence type="ECO:0000313" key="2">
    <source>
        <dbReference type="EMBL" id="EET84801.1"/>
    </source>
</evidence>
<dbReference type="Proteomes" id="UP000004198">
    <property type="component" value="Unassembled WGS sequence"/>
</dbReference>
<comment type="caution">
    <text evidence="2">The sequence shown here is derived from an EMBL/GenBank/DDBJ whole genome shotgun (WGS) entry which is preliminary data.</text>
</comment>
<proteinExistence type="predicted"/>
<keyword evidence="1" id="KW-1133">Transmembrane helix</keyword>
<sequence length="64" mass="7289">MSKKILSFIVILCTTICVGMMIYSSKENINENSVKGKVEVINEDKKTIMKIAKNRILKVKIKVM</sequence>
<evidence type="ECO:0000313" key="3">
    <source>
        <dbReference type="Proteomes" id="UP000004198"/>
    </source>
</evidence>
<organism evidence="2 3">
    <name type="scientific">Clostridium carboxidivorans P7</name>
    <dbReference type="NCBI Taxonomy" id="536227"/>
    <lineage>
        <taxon>Bacteria</taxon>
        <taxon>Bacillati</taxon>
        <taxon>Bacillota</taxon>
        <taxon>Clostridia</taxon>
        <taxon>Eubacteriales</taxon>
        <taxon>Clostridiaceae</taxon>
        <taxon>Clostridium</taxon>
    </lineage>
</organism>
<keyword evidence="3" id="KW-1185">Reference proteome</keyword>
<dbReference type="RefSeq" id="WP_007063634.1">
    <property type="nucleotide sequence ID" value="NZ_ACVI01000129.1"/>
</dbReference>
<accession>C6Q132</accession>
<keyword evidence="1" id="KW-0812">Transmembrane</keyword>
<keyword evidence="1" id="KW-0472">Membrane</keyword>
<dbReference type="AlphaFoldDB" id="C6Q132"/>
<reference evidence="2 3" key="1">
    <citation type="submission" date="2009-06" db="EMBL/GenBank/DDBJ databases">
        <title>The draft genome of Clostridium carboxidivorans P7.</title>
        <authorList>
            <consortium name="US DOE Joint Genome Institute (JGI-PGF)"/>
            <person name="Lucas S."/>
            <person name="Copeland A."/>
            <person name="Lapidus A."/>
            <person name="Glavina del Rio T."/>
            <person name="Tice H."/>
            <person name="Bruce D."/>
            <person name="Goodwin L."/>
            <person name="Pitluck S."/>
            <person name="Larimer F."/>
            <person name="Land M.L."/>
            <person name="Hauser L."/>
            <person name="Hemme C.L."/>
        </authorList>
    </citation>
    <scope>NUCLEOTIDE SEQUENCE [LARGE SCALE GENOMIC DNA]</scope>
    <source>
        <strain evidence="2 3">P7</strain>
    </source>
</reference>